<dbReference type="InterPro" id="IPR014980">
    <property type="entry name" value="DOPA_dioxygen"/>
</dbReference>
<name>A0ABT0RWE2_9SPHN</name>
<proteinExistence type="predicted"/>
<dbReference type="InterPro" id="IPR023389">
    <property type="entry name" value="DOPA-like_sf"/>
</dbReference>
<dbReference type="RefSeq" id="WP_249904761.1">
    <property type="nucleotide sequence ID" value="NZ_JAMGBA010000002.1"/>
</dbReference>
<dbReference type="EMBL" id="JAMGBA010000002">
    <property type="protein sequence ID" value="MCL6699342.1"/>
    <property type="molecule type" value="Genomic_DNA"/>
</dbReference>
<dbReference type="PANTHER" id="PTHR36423">
    <property type="entry name" value="AFR070WP"/>
    <property type="match status" value="1"/>
</dbReference>
<evidence type="ECO:0000313" key="2">
    <source>
        <dbReference type="Proteomes" id="UP001203410"/>
    </source>
</evidence>
<dbReference type="SUPFAM" id="SSF143410">
    <property type="entry name" value="DOPA-like"/>
    <property type="match status" value="1"/>
</dbReference>
<sequence length="130" mass="14214">MTGAAPFHAHIYYSDAERPVAEALRAKFQQRLSIEGDGRLLFVGAMTDRAVGPHPIPQYEIHFLEAALPSVVEAIEVSGLQALVHPLTDDDLADHTSLARWIGEPIDLDLTVLDPPGMNQGVERFGKADF</sequence>
<dbReference type="PANTHER" id="PTHR36423:SF2">
    <property type="entry name" value="AFR070WP"/>
    <property type="match status" value="1"/>
</dbReference>
<accession>A0ABT0RWE2</accession>
<comment type="caution">
    <text evidence="1">The sequence shown here is derived from an EMBL/GenBank/DDBJ whole genome shotgun (WGS) entry which is preliminary data.</text>
</comment>
<dbReference type="Proteomes" id="UP001203410">
    <property type="component" value="Unassembled WGS sequence"/>
</dbReference>
<keyword evidence="2" id="KW-1185">Reference proteome</keyword>
<gene>
    <name evidence="1" type="ORF">LZ496_11190</name>
</gene>
<protein>
    <submittedName>
        <fullName evidence="1">DOPA 4,5-dioxygenase family protein</fullName>
    </submittedName>
</protein>
<dbReference type="Pfam" id="PF08883">
    <property type="entry name" value="DOPA_dioxygen"/>
    <property type="match status" value="1"/>
</dbReference>
<dbReference type="Gene3D" id="3.30.70.1240">
    <property type="entry name" value="DOPA-like domains"/>
    <property type="match status" value="1"/>
</dbReference>
<evidence type="ECO:0000313" key="1">
    <source>
        <dbReference type="EMBL" id="MCL6699342.1"/>
    </source>
</evidence>
<reference evidence="1 2" key="1">
    <citation type="submission" date="2022-05" db="EMBL/GenBank/DDBJ databases">
        <authorList>
            <person name="Jo J.-H."/>
            <person name="Im W.-T."/>
        </authorList>
    </citation>
    <scope>NUCLEOTIDE SEQUENCE [LARGE SCALE GENOMIC DNA]</scope>
    <source>
        <strain evidence="1 2">NSE70-1</strain>
    </source>
</reference>
<organism evidence="1 2">
    <name type="scientific">Sphingomonas caseinilyticus</name>
    <dbReference type="NCBI Taxonomy" id="2908205"/>
    <lineage>
        <taxon>Bacteria</taxon>
        <taxon>Pseudomonadati</taxon>
        <taxon>Pseudomonadota</taxon>
        <taxon>Alphaproteobacteria</taxon>
        <taxon>Sphingomonadales</taxon>
        <taxon>Sphingomonadaceae</taxon>
        <taxon>Sphingomonas</taxon>
    </lineage>
</organism>